<evidence type="ECO:0000256" key="1">
    <source>
        <dbReference type="SAM" id="MobiDB-lite"/>
    </source>
</evidence>
<evidence type="ECO:0000313" key="2">
    <source>
        <dbReference type="EMBL" id="CAE0711867.1"/>
    </source>
</evidence>
<reference evidence="2" key="1">
    <citation type="submission" date="2021-01" db="EMBL/GenBank/DDBJ databases">
        <authorList>
            <person name="Corre E."/>
            <person name="Pelletier E."/>
            <person name="Niang G."/>
            <person name="Scheremetjew M."/>
            <person name="Finn R."/>
            <person name="Kale V."/>
            <person name="Holt S."/>
            <person name="Cochrane G."/>
            <person name="Meng A."/>
            <person name="Brown T."/>
            <person name="Cohen L."/>
        </authorList>
    </citation>
    <scope>NUCLEOTIDE SEQUENCE</scope>
    <source>
        <strain evidence="2">10249 10 AB</strain>
    </source>
</reference>
<name>A0A7S4ADG4_9STRA</name>
<gene>
    <name evidence="2" type="ORF">PAUS00366_LOCUS4619</name>
</gene>
<protein>
    <submittedName>
        <fullName evidence="2">Uncharacterized protein</fullName>
    </submittedName>
</protein>
<feature type="region of interest" description="Disordered" evidence="1">
    <location>
        <begin position="90"/>
        <end position="135"/>
    </location>
</feature>
<feature type="compositionally biased region" description="Low complexity" evidence="1">
    <location>
        <begin position="105"/>
        <end position="135"/>
    </location>
</feature>
<sequence>MMQPPPRRPPAISRPDTAFGATRIGSILTRSITRAAANEESASVGYGSANNSNENFRNDFIPSPQPTTTVLAVGSRNGIGFQTRLTSRLSRSSAVGTAAGEVPAGSRGSFSTTNNNNTTFENNSENRSSATSTTTSTCAIGSFRSGVAVPPCHRTKTAAQSLFICELNGVECTVREAMVFAKFTPEETSSKTFQRRVQRYKKKLIKVPLTLLKFLRQNLILGLTSTLALSTKNNEKNGMIKETNSSTSTSNSRRKRSSKESSALEESTKSKKIKQCRLTAVELRCQMERVLVETDTEETELADTKPPR</sequence>
<accession>A0A7S4ADG4</accession>
<feature type="compositionally biased region" description="Low complexity" evidence="1">
    <location>
        <begin position="241"/>
        <end position="251"/>
    </location>
</feature>
<organism evidence="2">
    <name type="scientific">Pseudo-nitzschia australis</name>
    <dbReference type="NCBI Taxonomy" id="44445"/>
    <lineage>
        <taxon>Eukaryota</taxon>
        <taxon>Sar</taxon>
        <taxon>Stramenopiles</taxon>
        <taxon>Ochrophyta</taxon>
        <taxon>Bacillariophyta</taxon>
        <taxon>Bacillariophyceae</taxon>
        <taxon>Bacillariophycidae</taxon>
        <taxon>Bacillariales</taxon>
        <taxon>Bacillariaceae</taxon>
        <taxon>Pseudo-nitzschia</taxon>
    </lineage>
</organism>
<proteinExistence type="predicted"/>
<feature type="region of interest" description="Disordered" evidence="1">
    <location>
        <begin position="235"/>
        <end position="272"/>
    </location>
</feature>
<dbReference type="AlphaFoldDB" id="A0A7S4ADG4"/>
<dbReference type="EMBL" id="HBIX01005820">
    <property type="protein sequence ID" value="CAE0711867.1"/>
    <property type="molecule type" value="Transcribed_RNA"/>
</dbReference>